<feature type="compositionally biased region" description="Basic residues" evidence="1">
    <location>
        <begin position="177"/>
        <end position="186"/>
    </location>
</feature>
<feature type="compositionally biased region" description="Low complexity" evidence="1">
    <location>
        <begin position="262"/>
        <end position="273"/>
    </location>
</feature>
<sequence length="448" mass="49459">MVHTRLNEQESNPNPHVNFISPLRTRNPASQEDARQFLRALAAQVRPIMKAHGFVVNSLEEYEYNMVFAGRNWNNGETLVLRRPNGSFLPTSWLMGTLCHELAHIKHMNHGPAFHALWKQLRDEVRALQDKGYYGDGYWSSGARLFDSAKVSGDGIEAGEFPEYMCGGAQSRTRPTALRRRRRSPQKRPGEPIASHKTGRQTAKKRKAGARVTSQYAFTGEGASLVEGLDVKGKGSGKRAREERALAAERRIQALTKSQQASTSKASHDNSSSDSEEDGLSDDEPLGETDAERRKALLQSETADDMQKLGGGSSWRDFEDDFIFTGQQREKSPRAIIDISSDDDIPVASGSTFTKDHTSSSLGKMVENEISLRKKESLGMAPLKAGGRILGGAARSTQTEPKRTPEWACTFCTLCVCISYICVIGTEPSSRLNRGAICEACMQPRVHT</sequence>
<feature type="compositionally biased region" description="Basic residues" evidence="1">
    <location>
        <begin position="197"/>
        <end position="209"/>
    </location>
</feature>
<dbReference type="GO" id="GO:0006281">
    <property type="term" value="P:DNA repair"/>
    <property type="evidence" value="ECO:0007669"/>
    <property type="project" value="TreeGrafter"/>
</dbReference>
<accession>A0AAD7GY29</accession>
<feature type="domain" description="WLM" evidence="2">
    <location>
        <begin position="8"/>
        <end position="253"/>
    </location>
</feature>
<dbReference type="GO" id="GO:0005634">
    <property type="term" value="C:nucleus"/>
    <property type="evidence" value="ECO:0007669"/>
    <property type="project" value="TreeGrafter"/>
</dbReference>
<comment type="caution">
    <text evidence="3">The sequence shown here is derived from an EMBL/GenBank/DDBJ whole genome shotgun (WGS) entry which is preliminary data.</text>
</comment>
<dbReference type="InterPro" id="IPR013536">
    <property type="entry name" value="WLM_dom"/>
</dbReference>
<gene>
    <name evidence="3" type="ORF">B0H17DRAFT_917958</name>
</gene>
<dbReference type="CDD" id="cd07344">
    <property type="entry name" value="M48_yhfN_like"/>
    <property type="match status" value="1"/>
</dbReference>
<feature type="region of interest" description="Disordered" evidence="1">
    <location>
        <begin position="166"/>
        <end position="213"/>
    </location>
</feature>
<dbReference type="AlphaFoldDB" id="A0AAD7GY29"/>
<organism evidence="3 4">
    <name type="scientific">Mycena rosella</name>
    <name type="common">Pink bonnet</name>
    <name type="synonym">Agaricus rosellus</name>
    <dbReference type="NCBI Taxonomy" id="1033263"/>
    <lineage>
        <taxon>Eukaryota</taxon>
        <taxon>Fungi</taxon>
        <taxon>Dikarya</taxon>
        <taxon>Basidiomycota</taxon>
        <taxon>Agaricomycotina</taxon>
        <taxon>Agaricomycetes</taxon>
        <taxon>Agaricomycetidae</taxon>
        <taxon>Agaricales</taxon>
        <taxon>Marasmiineae</taxon>
        <taxon>Mycenaceae</taxon>
        <taxon>Mycena</taxon>
    </lineage>
</organism>
<dbReference type="PANTHER" id="PTHR46622:SF1">
    <property type="entry name" value="DNA-DEPENDENT METALLOPROTEASE WSS1"/>
    <property type="match status" value="1"/>
</dbReference>
<dbReference type="PROSITE" id="PS51397">
    <property type="entry name" value="WLM"/>
    <property type="match status" value="1"/>
</dbReference>
<dbReference type="InterPro" id="IPR053000">
    <property type="entry name" value="WSS1-like_metalloprotease"/>
</dbReference>
<feature type="region of interest" description="Disordered" evidence="1">
    <location>
        <begin position="255"/>
        <end position="287"/>
    </location>
</feature>
<evidence type="ECO:0000259" key="2">
    <source>
        <dbReference type="PROSITE" id="PS51397"/>
    </source>
</evidence>
<feature type="region of interest" description="Disordered" evidence="1">
    <location>
        <begin position="1"/>
        <end position="23"/>
    </location>
</feature>
<dbReference type="Proteomes" id="UP001221757">
    <property type="component" value="Unassembled WGS sequence"/>
</dbReference>
<dbReference type="Gene3D" id="3.30.2010.10">
    <property type="entry name" value="Metalloproteases ('zincins'), catalytic domain"/>
    <property type="match status" value="1"/>
</dbReference>
<proteinExistence type="predicted"/>
<evidence type="ECO:0000256" key="1">
    <source>
        <dbReference type="SAM" id="MobiDB-lite"/>
    </source>
</evidence>
<name>A0AAD7GY29_MYCRO</name>
<protein>
    <submittedName>
        <fullName evidence="3">WLM domain-containing protein</fullName>
    </submittedName>
</protein>
<evidence type="ECO:0000313" key="4">
    <source>
        <dbReference type="Proteomes" id="UP001221757"/>
    </source>
</evidence>
<dbReference type="PANTHER" id="PTHR46622">
    <property type="entry name" value="DNA-DEPENDENT METALLOPROTEASE WSS1"/>
    <property type="match status" value="1"/>
</dbReference>
<dbReference type="EMBL" id="JARKIE010000005">
    <property type="protein sequence ID" value="KAJ7707754.1"/>
    <property type="molecule type" value="Genomic_DNA"/>
</dbReference>
<evidence type="ECO:0000313" key="3">
    <source>
        <dbReference type="EMBL" id="KAJ7707754.1"/>
    </source>
</evidence>
<dbReference type="GO" id="GO:0008237">
    <property type="term" value="F:metallopeptidase activity"/>
    <property type="evidence" value="ECO:0007669"/>
    <property type="project" value="TreeGrafter"/>
</dbReference>
<reference evidence="3" key="1">
    <citation type="submission" date="2023-03" db="EMBL/GenBank/DDBJ databases">
        <title>Massive genome expansion in bonnet fungi (Mycena s.s.) driven by repeated elements and novel gene families across ecological guilds.</title>
        <authorList>
            <consortium name="Lawrence Berkeley National Laboratory"/>
            <person name="Harder C.B."/>
            <person name="Miyauchi S."/>
            <person name="Viragh M."/>
            <person name="Kuo A."/>
            <person name="Thoen E."/>
            <person name="Andreopoulos B."/>
            <person name="Lu D."/>
            <person name="Skrede I."/>
            <person name="Drula E."/>
            <person name="Henrissat B."/>
            <person name="Morin E."/>
            <person name="Kohler A."/>
            <person name="Barry K."/>
            <person name="LaButti K."/>
            <person name="Morin E."/>
            <person name="Salamov A."/>
            <person name="Lipzen A."/>
            <person name="Mereny Z."/>
            <person name="Hegedus B."/>
            <person name="Baldrian P."/>
            <person name="Stursova M."/>
            <person name="Weitz H."/>
            <person name="Taylor A."/>
            <person name="Grigoriev I.V."/>
            <person name="Nagy L.G."/>
            <person name="Martin F."/>
            <person name="Kauserud H."/>
        </authorList>
    </citation>
    <scope>NUCLEOTIDE SEQUENCE</scope>
    <source>
        <strain evidence="3">CBHHK067</strain>
    </source>
</reference>
<dbReference type="Pfam" id="PF08325">
    <property type="entry name" value="WLM"/>
    <property type="match status" value="1"/>
</dbReference>
<keyword evidence="4" id="KW-1185">Reference proteome</keyword>
<feature type="compositionally biased region" description="Acidic residues" evidence="1">
    <location>
        <begin position="274"/>
        <end position="287"/>
    </location>
</feature>